<dbReference type="Proteomes" id="UP001602013">
    <property type="component" value="Unassembled WGS sequence"/>
</dbReference>
<proteinExistence type="predicted"/>
<evidence type="ECO:0000313" key="2">
    <source>
        <dbReference type="Proteomes" id="UP001602013"/>
    </source>
</evidence>
<evidence type="ECO:0000313" key="1">
    <source>
        <dbReference type="EMBL" id="MFF3665705.1"/>
    </source>
</evidence>
<name>A0ABW6SL60_9ACTN</name>
<dbReference type="EMBL" id="JBIASD010000004">
    <property type="protein sequence ID" value="MFF3665705.1"/>
    <property type="molecule type" value="Genomic_DNA"/>
</dbReference>
<comment type="caution">
    <text evidence="1">The sequence shown here is derived from an EMBL/GenBank/DDBJ whole genome shotgun (WGS) entry which is preliminary data.</text>
</comment>
<reference evidence="1 2" key="1">
    <citation type="submission" date="2024-10" db="EMBL/GenBank/DDBJ databases">
        <title>The Natural Products Discovery Center: Release of the First 8490 Sequenced Strains for Exploring Actinobacteria Biosynthetic Diversity.</title>
        <authorList>
            <person name="Kalkreuter E."/>
            <person name="Kautsar S.A."/>
            <person name="Yang D."/>
            <person name="Bader C.D."/>
            <person name="Teijaro C.N."/>
            <person name="Fluegel L."/>
            <person name="Davis C.M."/>
            <person name="Simpson J.R."/>
            <person name="Lauterbach L."/>
            <person name="Steele A.D."/>
            <person name="Gui C."/>
            <person name="Meng S."/>
            <person name="Li G."/>
            <person name="Viehrig K."/>
            <person name="Ye F."/>
            <person name="Su P."/>
            <person name="Kiefer A.F."/>
            <person name="Nichols A."/>
            <person name="Cepeda A.J."/>
            <person name="Yan W."/>
            <person name="Fan B."/>
            <person name="Jiang Y."/>
            <person name="Adhikari A."/>
            <person name="Zheng C.-J."/>
            <person name="Schuster L."/>
            <person name="Cowan T.M."/>
            <person name="Smanski M.J."/>
            <person name="Chevrette M.G."/>
            <person name="De Carvalho L.P.S."/>
            <person name="Shen B."/>
        </authorList>
    </citation>
    <scope>NUCLEOTIDE SEQUENCE [LARGE SCALE GENOMIC DNA]</scope>
    <source>
        <strain evidence="1 2">NPDC002173</strain>
    </source>
</reference>
<accession>A0ABW6SL60</accession>
<dbReference type="RefSeq" id="WP_387409804.1">
    <property type="nucleotide sequence ID" value="NZ_JBIASD010000004.1"/>
</dbReference>
<keyword evidence="2" id="KW-1185">Reference proteome</keyword>
<protein>
    <submittedName>
        <fullName evidence="1">Uncharacterized protein</fullName>
    </submittedName>
</protein>
<gene>
    <name evidence="1" type="ORF">ACFYXI_08925</name>
</gene>
<organism evidence="1 2">
    <name type="scientific">Microtetraspora malaysiensis</name>
    <dbReference type="NCBI Taxonomy" id="161358"/>
    <lineage>
        <taxon>Bacteria</taxon>
        <taxon>Bacillati</taxon>
        <taxon>Actinomycetota</taxon>
        <taxon>Actinomycetes</taxon>
        <taxon>Streptosporangiales</taxon>
        <taxon>Streptosporangiaceae</taxon>
        <taxon>Microtetraspora</taxon>
    </lineage>
</organism>
<sequence length="44" mass="4762">MAKVRAGRPRTVDRYDEKELALLADFLRRATSAGQVAADDLAGS</sequence>